<gene>
    <name evidence="1" type="ORF">EDD31_0818</name>
</gene>
<dbReference type="AlphaFoldDB" id="A0A3N2BB34"/>
<protein>
    <submittedName>
        <fullName evidence="1">Putative hydrolase/coenzyme F420 biosynthesis associated uncharacterized protein</fullName>
    </submittedName>
</protein>
<reference evidence="1 2" key="1">
    <citation type="submission" date="2018-11" db="EMBL/GenBank/DDBJ databases">
        <title>Sequencing the genomes of 1000 actinobacteria strains.</title>
        <authorList>
            <person name="Klenk H.-P."/>
        </authorList>
    </citation>
    <scope>NUCLEOTIDE SEQUENCE [LARGE SCALE GENOMIC DNA]</scope>
    <source>
        <strain evidence="1 2">DSM 11294</strain>
    </source>
</reference>
<dbReference type="SUPFAM" id="SSF55486">
    <property type="entry name" value="Metalloproteases ('zincins'), catalytic domain"/>
    <property type="match status" value="1"/>
</dbReference>
<evidence type="ECO:0000313" key="2">
    <source>
        <dbReference type="Proteomes" id="UP000280668"/>
    </source>
</evidence>
<dbReference type="RefSeq" id="WP_123303020.1">
    <property type="nucleotide sequence ID" value="NZ_RKHK01000001.1"/>
</dbReference>
<keyword evidence="2" id="KW-1185">Reference proteome</keyword>
<dbReference type="GO" id="GO:0016787">
    <property type="term" value="F:hydrolase activity"/>
    <property type="evidence" value="ECO:0007669"/>
    <property type="project" value="UniProtKB-KW"/>
</dbReference>
<proteinExistence type="predicted"/>
<dbReference type="InterPro" id="IPR042271">
    <property type="entry name" value="Zinicin_2_N"/>
</dbReference>
<dbReference type="InterPro" id="IPR018766">
    <property type="entry name" value="Zinicin_2"/>
</dbReference>
<dbReference type="OrthoDB" id="142939at2"/>
<comment type="caution">
    <text evidence="1">The sequence shown here is derived from an EMBL/GenBank/DDBJ whole genome shotgun (WGS) entry which is preliminary data.</text>
</comment>
<dbReference type="PANTHER" id="PTHR39420">
    <property type="match status" value="1"/>
</dbReference>
<dbReference type="PANTHER" id="PTHR39420:SF1">
    <property type="entry name" value="HYDROLASE"/>
    <property type="match status" value="1"/>
</dbReference>
<dbReference type="NCBIfam" id="TIGR03624">
    <property type="entry name" value="putative hydrolase"/>
    <property type="match status" value="1"/>
</dbReference>
<dbReference type="EMBL" id="RKHK01000001">
    <property type="protein sequence ID" value="ROR72467.1"/>
    <property type="molecule type" value="Genomic_DNA"/>
</dbReference>
<keyword evidence="1" id="KW-0378">Hydrolase</keyword>
<dbReference type="Proteomes" id="UP000280668">
    <property type="component" value="Unassembled WGS sequence"/>
</dbReference>
<sequence>MTELNVGAAAGESTPVDWDAAVRRAAMLAPPGPSGTPADLRALVEVLRRSAAEAPAHIAEITGLHEAAAQAEEVPVFVVDRPRWSEANATMFASLIGDLMPVPSMPAGARLAGEEMGVILAILSTKVLGQYDPFAQRLLLVAPNVRKVERELELDVMDFRLWVCLHEQTHAVQFAAAPWLADHLRERMRSLISTMAQAGSSTLEQAFRSAVDQVTSLVRSAEATDDADNPVRGAGGGPLIESFLTEDQRDDLAGIVAVMSLLEGHADVVMDAVDPARLPSVRHIRKAFDRRRDTPTGLDHILRRVLGMDAKLAQYRDGAAFVRAVVDQVGHDGLAAVWSGPEQLPTAGEIADPASWVQRVHG</sequence>
<organism evidence="1 2">
    <name type="scientific">Bogoriella caseilytica</name>
    <dbReference type="NCBI Taxonomy" id="56055"/>
    <lineage>
        <taxon>Bacteria</taxon>
        <taxon>Bacillati</taxon>
        <taxon>Actinomycetota</taxon>
        <taxon>Actinomycetes</taxon>
        <taxon>Micrococcales</taxon>
        <taxon>Bogoriellaceae</taxon>
        <taxon>Bogoriella</taxon>
    </lineage>
</organism>
<dbReference type="NCBIfam" id="TIGR03883">
    <property type="entry name" value="DUF2342_F420"/>
    <property type="match status" value="1"/>
</dbReference>
<name>A0A3N2BB34_9MICO</name>
<evidence type="ECO:0000313" key="1">
    <source>
        <dbReference type="EMBL" id="ROR72467.1"/>
    </source>
</evidence>
<dbReference type="InterPro" id="IPR022454">
    <property type="entry name" value="CHP03883_F420-assoc"/>
</dbReference>
<accession>A0A3N2BB34</accession>
<dbReference type="Pfam" id="PF10103">
    <property type="entry name" value="Zincin_2"/>
    <property type="match status" value="1"/>
</dbReference>
<dbReference type="Gene3D" id="1.20.150.30">
    <property type="entry name" value="Zincin-like metallopeptidase, N-terminal domain"/>
    <property type="match status" value="1"/>
</dbReference>